<reference evidence="1 2" key="1">
    <citation type="journal article" date="2018" name="Front. Plant Sci.">
        <title>Red Clover (Trifolium pratense) and Zigzag Clover (T. medium) - A Picture of Genomic Similarities and Differences.</title>
        <authorList>
            <person name="Dluhosova J."/>
            <person name="Istvanek J."/>
            <person name="Nedelnik J."/>
            <person name="Repkova J."/>
        </authorList>
    </citation>
    <scope>NUCLEOTIDE SEQUENCE [LARGE SCALE GENOMIC DNA]</scope>
    <source>
        <strain evidence="2">cv. 10/8</strain>
        <tissue evidence="1">Leaf</tissue>
    </source>
</reference>
<protein>
    <submittedName>
        <fullName evidence="1">Uncharacterized protein</fullName>
    </submittedName>
</protein>
<accession>A0A392NTQ7</accession>
<feature type="non-terminal residue" evidence="1">
    <location>
        <position position="29"/>
    </location>
</feature>
<evidence type="ECO:0000313" key="1">
    <source>
        <dbReference type="EMBL" id="MCI03221.1"/>
    </source>
</evidence>
<name>A0A392NTQ7_9FABA</name>
<comment type="caution">
    <text evidence="1">The sequence shown here is derived from an EMBL/GenBank/DDBJ whole genome shotgun (WGS) entry which is preliminary data.</text>
</comment>
<dbReference type="Proteomes" id="UP000265520">
    <property type="component" value="Unassembled WGS sequence"/>
</dbReference>
<organism evidence="1 2">
    <name type="scientific">Trifolium medium</name>
    <dbReference type="NCBI Taxonomy" id="97028"/>
    <lineage>
        <taxon>Eukaryota</taxon>
        <taxon>Viridiplantae</taxon>
        <taxon>Streptophyta</taxon>
        <taxon>Embryophyta</taxon>
        <taxon>Tracheophyta</taxon>
        <taxon>Spermatophyta</taxon>
        <taxon>Magnoliopsida</taxon>
        <taxon>eudicotyledons</taxon>
        <taxon>Gunneridae</taxon>
        <taxon>Pentapetalae</taxon>
        <taxon>rosids</taxon>
        <taxon>fabids</taxon>
        <taxon>Fabales</taxon>
        <taxon>Fabaceae</taxon>
        <taxon>Papilionoideae</taxon>
        <taxon>50 kb inversion clade</taxon>
        <taxon>NPAAA clade</taxon>
        <taxon>Hologalegina</taxon>
        <taxon>IRL clade</taxon>
        <taxon>Trifolieae</taxon>
        <taxon>Trifolium</taxon>
    </lineage>
</organism>
<dbReference type="EMBL" id="LXQA010051525">
    <property type="protein sequence ID" value="MCI03221.1"/>
    <property type="molecule type" value="Genomic_DNA"/>
</dbReference>
<keyword evidence="2" id="KW-1185">Reference proteome</keyword>
<proteinExistence type="predicted"/>
<sequence length="29" mass="2987">MTANGGVAAENEKVLISMMLSADDGDCED</sequence>
<evidence type="ECO:0000313" key="2">
    <source>
        <dbReference type="Proteomes" id="UP000265520"/>
    </source>
</evidence>
<dbReference type="AlphaFoldDB" id="A0A392NTQ7"/>